<evidence type="ECO:0000313" key="3">
    <source>
        <dbReference type="Proteomes" id="UP000515135"/>
    </source>
</evidence>
<gene>
    <name evidence="4" type="primary">LOC109483561</name>
</gene>
<evidence type="ECO:0000313" key="4">
    <source>
        <dbReference type="RefSeq" id="XP_019642159.1"/>
    </source>
</evidence>
<dbReference type="GeneID" id="109483561"/>
<feature type="transmembrane region" description="Helical" evidence="2">
    <location>
        <begin position="244"/>
        <end position="266"/>
    </location>
</feature>
<evidence type="ECO:0000256" key="2">
    <source>
        <dbReference type="SAM" id="Phobius"/>
    </source>
</evidence>
<protein>
    <submittedName>
        <fullName evidence="4">Uncharacterized protein LOC109483561</fullName>
    </submittedName>
</protein>
<dbReference type="KEGG" id="bbel:109483561"/>
<proteinExistence type="predicted"/>
<dbReference type="OrthoDB" id="419711at2759"/>
<evidence type="ECO:0000256" key="1">
    <source>
        <dbReference type="SAM" id="MobiDB-lite"/>
    </source>
</evidence>
<feature type="region of interest" description="Disordered" evidence="1">
    <location>
        <begin position="97"/>
        <end position="123"/>
    </location>
</feature>
<keyword evidence="2" id="KW-1133">Transmembrane helix</keyword>
<dbReference type="GO" id="GO:0016020">
    <property type="term" value="C:membrane"/>
    <property type="evidence" value="ECO:0007669"/>
    <property type="project" value="TreeGrafter"/>
</dbReference>
<feature type="compositionally biased region" description="Basic and acidic residues" evidence="1">
    <location>
        <begin position="101"/>
        <end position="115"/>
    </location>
</feature>
<dbReference type="InterPro" id="IPR049352">
    <property type="entry name" value="Rost"/>
</dbReference>
<accession>A0A6P5A7C2</accession>
<name>A0A6P5A7C2_BRABE</name>
<dbReference type="PANTHER" id="PTHR12242">
    <property type="entry name" value="OS02G0130600 PROTEIN-RELATED"/>
    <property type="match status" value="1"/>
</dbReference>
<organism evidence="3 4">
    <name type="scientific">Branchiostoma belcheri</name>
    <name type="common">Amphioxus</name>
    <dbReference type="NCBI Taxonomy" id="7741"/>
    <lineage>
        <taxon>Eukaryota</taxon>
        <taxon>Metazoa</taxon>
        <taxon>Chordata</taxon>
        <taxon>Cephalochordata</taxon>
        <taxon>Leptocardii</taxon>
        <taxon>Amphioxiformes</taxon>
        <taxon>Branchiostomatidae</taxon>
        <taxon>Branchiostoma</taxon>
    </lineage>
</organism>
<reference evidence="4" key="1">
    <citation type="submission" date="2025-08" db="UniProtKB">
        <authorList>
            <consortium name="RefSeq"/>
        </authorList>
    </citation>
    <scope>IDENTIFICATION</scope>
    <source>
        <tissue evidence="4">Gonad</tissue>
    </source>
</reference>
<dbReference type="Proteomes" id="UP000515135">
    <property type="component" value="Unplaced"/>
</dbReference>
<keyword evidence="3" id="KW-1185">Reference proteome</keyword>
<sequence>MDSQGLRKEFQLKLMRLDHGEPHDFTRSPWFSSPKWYLVYRTVICLYQICTYATTKALYGISARTLFYLTDLGYIILTAHSIVGAWLCFRDSYGGRSYPKSSDDRPSFPDNDVRTTTRSTDATHQTSQPITALSLYHKGYWVLYNVAFAIGLYITIGFWAVPGGNVDPHSILFNVMNSVVIVIDVFVSGLQYRLMHLVYPSAFGFAYMVFVVIYWAAGGISVYGRPWLRGYLDYGDHPGMAAGIAAASVLVAIPLCHAILFGLALAREMMPGVVQGRMRSRNSIRDGGVPMEQHRDVFNA</sequence>
<feature type="transmembrane region" description="Helical" evidence="2">
    <location>
        <begin position="66"/>
        <end position="89"/>
    </location>
</feature>
<dbReference type="Pfam" id="PF21534">
    <property type="entry name" value="Rost"/>
    <property type="match status" value="1"/>
</dbReference>
<keyword evidence="2" id="KW-0472">Membrane</keyword>
<feature type="transmembrane region" description="Helical" evidence="2">
    <location>
        <begin position="141"/>
        <end position="159"/>
    </location>
</feature>
<feature type="transmembrane region" description="Helical" evidence="2">
    <location>
        <begin position="202"/>
        <end position="224"/>
    </location>
</feature>
<feature type="transmembrane region" description="Helical" evidence="2">
    <location>
        <begin position="171"/>
        <end position="190"/>
    </location>
</feature>
<keyword evidence="2" id="KW-0812">Transmembrane</keyword>
<dbReference type="AlphaFoldDB" id="A0A6P5A7C2"/>
<dbReference type="RefSeq" id="XP_019642159.1">
    <property type="nucleotide sequence ID" value="XM_019786600.1"/>
</dbReference>
<dbReference type="PANTHER" id="PTHR12242:SF45">
    <property type="entry name" value="MARVEL DOMAIN-CONTAINING PROTEIN"/>
    <property type="match status" value="1"/>
</dbReference>